<dbReference type="InterPro" id="IPR036396">
    <property type="entry name" value="Cyt_P450_sf"/>
</dbReference>
<dbReference type="PRINTS" id="PR00463">
    <property type="entry name" value="EP450I"/>
</dbReference>
<comment type="similarity">
    <text evidence="2">Belongs to the cytochrome P450 family.</text>
</comment>
<keyword evidence="7" id="KW-1185">Reference proteome</keyword>
<dbReference type="Proteomes" id="UP000694522">
    <property type="component" value="Unplaced"/>
</dbReference>
<feature type="binding site" description="axial binding residue" evidence="5">
    <location>
        <position position="181"/>
    </location>
    <ligand>
        <name>heme</name>
        <dbReference type="ChEBI" id="CHEBI:30413"/>
    </ligand>
    <ligandPart>
        <name>Fe</name>
        <dbReference type="ChEBI" id="CHEBI:18248"/>
    </ligandPart>
</feature>
<evidence type="ECO:0000313" key="7">
    <source>
        <dbReference type="Proteomes" id="UP000694522"/>
    </source>
</evidence>
<evidence type="ECO:0000256" key="1">
    <source>
        <dbReference type="ARBA" id="ARBA00001971"/>
    </source>
</evidence>
<dbReference type="AlphaFoldDB" id="A0A8B9FEK5"/>
<dbReference type="InterPro" id="IPR050182">
    <property type="entry name" value="Cytochrome_P450_fam2"/>
</dbReference>
<evidence type="ECO:0000256" key="4">
    <source>
        <dbReference type="ARBA" id="ARBA00023004"/>
    </source>
</evidence>
<dbReference type="PANTHER" id="PTHR24300:SF411">
    <property type="entry name" value="CYTOCHROME P450, FAMILY 2, SUBFAMILY AB, POLYPEPTIDE 4-RELATED"/>
    <property type="match status" value="1"/>
</dbReference>
<dbReference type="GO" id="GO:0016712">
    <property type="term" value="F:oxidoreductase activity, acting on paired donors, with incorporation or reduction of molecular oxygen, reduced flavin or flavoprotein as one donor, and incorporation of one atom of oxygen"/>
    <property type="evidence" value="ECO:0007669"/>
    <property type="project" value="TreeGrafter"/>
</dbReference>
<dbReference type="Pfam" id="PF00067">
    <property type="entry name" value="p450"/>
    <property type="match status" value="1"/>
</dbReference>
<dbReference type="PANTHER" id="PTHR24300">
    <property type="entry name" value="CYTOCHROME P450 508A4-RELATED"/>
    <property type="match status" value="1"/>
</dbReference>
<accession>A0A8B9FEK5</accession>
<protein>
    <submittedName>
        <fullName evidence="6">Uncharacterized protein</fullName>
    </submittedName>
</protein>
<dbReference type="SUPFAM" id="SSF48264">
    <property type="entry name" value="Cytochrome P450"/>
    <property type="match status" value="2"/>
</dbReference>
<keyword evidence="5" id="KW-0349">Heme</keyword>
<comment type="cofactor">
    <cofactor evidence="1 5">
        <name>heme</name>
        <dbReference type="ChEBI" id="CHEBI:30413"/>
    </cofactor>
</comment>
<dbReference type="InterPro" id="IPR002401">
    <property type="entry name" value="Cyt_P450_E_grp-I"/>
</dbReference>
<dbReference type="GO" id="GO:0005506">
    <property type="term" value="F:iron ion binding"/>
    <property type="evidence" value="ECO:0007669"/>
    <property type="project" value="InterPro"/>
</dbReference>
<keyword evidence="3 5" id="KW-0479">Metal-binding</keyword>
<evidence type="ECO:0000313" key="6">
    <source>
        <dbReference type="Ensembl" id="ENSACOP00000006525.1"/>
    </source>
</evidence>
<proteinExistence type="inferred from homology"/>
<keyword evidence="4 5" id="KW-0408">Iron</keyword>
<evidence type="ECO:0000256" key="3">
    <source>
        <dbReference type="ARBA" id="ARBA00022723"/>
    </source>
</evidence>
<organism evidence="6 7">
    <name type="scientific">Amazona collaria</name>
    <name type="common">yellow-billed parrot</name>
    <dbReference type="NCBI Taxonomy" id="241587"/>
    <lineage>
        <taxon>Eukaryota</taxon>
        <taxon>Metazoa</taxon>
        <taxon>Chordata</taxon>
        <taxon>Craniata</taxon>
        <taxon>Vertebrata</taxon>
        <taxon>Euteleostomi</taxon>
        <taxon>Archelosauria</taxon>
        <taxon>Archosauria</taxon>
        <taxon>Dinosauria</taxon>
        <taxon>Saurischia</taxon>
        <taxon>Theropoda</taxon>
        <taxon>Coelurosauria</taxon>
        <taxon>Aves</taxon>
        <taxon>Neognathae</taxon>
        <taxon>Neoaves</taxon>
        <taxon>Telluraves</taxon>
        <taxon>Australaves</taxon>
        <taxon>Psittaciformes</taxon>
        <taxon>Psittacidae</taxon>
        <taxon>Amazona</taxon>
    </lineage>
</organism>
<dbReference type="InterPro" id="IPR001128">
    <property type="entry name" value="Cyt_P450"/>
</dbReference>
<evidence type="ECO:0000256" key="2">
    <source>
        <dbReference type="ARBA" id="ARBA00010617"/>
    </source>
</evidence>
<dbReference type="Ensembl" id="ENSACOT00000006758.1">
    <property type="protein sequence ID" value="ENSACOP00000006525.1"/>
    <property type="gene ID" value="ENSACOG00000004561.1"/>
</dbReference>
<evidence type="ECO:0000256" key="5">
    <source>
        <dbReference type="PIRSR" id="PIRSR602401-1"/>
    </source>
</evidence>
<sequence length="235" mass="26830">MNCSCLWQILICQGIPPGIILASGRSWKQQRRFGIMTLRNLGMGKKGLEYRVQEEASHLVEFFRSKEKKVQKELDTVLGPSQLICYEDRKKLPYTNAVVHEIQRFSNIKLMGENLQIGTKSTVSSLQGTIVVPNIASVLYDPEQWETPREFNPGHFLDKEGNFVPREAFLPFSAGKWHRVCLGEHLARTELFIFFANLLRAFTFRLPEGVTEISTEPILGGTLQPHPYRICAIPR</sequence>
<dbReference type="GO" id="GO:0006082">
    <property type="term" value="P:organic acid metabolic process"/>
    <property type="evidence" value="ECO:0007669"/>
    <property type="project" value="TreeGrafter"/>
</dbReference>
<reference evidence="6" key="1">
    <citation type="submission" date="2025-08" db="UniProtKB">
        <authorList>
            <consortium name="Ensembl"/>
        </authorList>
    </citation>
    <scope>IDENTIFICATION</scope>
</reference>
<reference evidence="6" key="2">
    <citation type="submission" date="2025-09" db="UniProtKB">
        <authorList>
            <consortium name="Ensembl"/>
        </authorList>
    </citation>
    <scope>IDENTIFICATION</scope>
</reference>
<name>A0A8B9FEK5_9PSIT</name>
<dbReference type="GO" id="GO:0020037">
    <property type="term" value="F:heme binding"/>
    <property type="evidence" value="ECO:0007669"/>
    <property type="project" value="InterPro"/>
</dbReference>
<dbReference type="Gene3D" id="1.10.630.10">
    <property type="entry name" value="Cytochrome P450"/>
    <property type="match status" value="2"/>
</dbReference>
<dbReference type="GO" id="GO:0006805">
    <property type="term" value="P:xenobiotic metabolic process"/>
    <property type="evidence" value="ECO:0007669"/>
    <property type="project" value="TreeGrafter"/>
</dbReference>
<dbReference type="GO" id="GO:0005737">
    <property type="term" value="C:cytoplasm"/>
    <property type="evidence" value="ECO:0007669"/>
    <property type="project" value="TreeGrafter"/>
</dbReference>